<evidence type="ECO:0000313" key="4">
    <source>
        <dbReference type="Proteomes" id="UP001049176"/>
    </source>
</evidence>
<evidence type="ECO:0000313" key="3">
    <source>
        <dbReference type="EMBL" id="KAG7089177.1"/>
    </source>
</evidence>
<gene>
    <name evidence="3" type="ORF">E1B28_010879</name>
</gene>
<proteinExistence type="predicted"/>
<protein>
    <recommendedName>
        <fullName evidence="2">Transcobalamin-like C-terminal domain-containing protein</fullName>
    </recommendedName>
</protein>
<comment type="caution">
    <text evidence="3">The sequence shown here is derived from an EMBL/GenBank/DDBJ whole genome shotgun (WGS) entry which is preliminary data.</text>
</comment>
<reference evidence="3" key="1">
    <citation type="journal article" date="2021" name="Genome Biol. Evol.">
        <title>The assembled and annotated genome of the fairy-ring fungus Marasmius oreades.</title>
        <authorList>
            <person name="Hiltunen M."/>
            <person name="Ament-Velasquez S.L."/>
            <person name="Johannesson H."/>
        </authorList>
    </citation>
    <scope>NUCLEOTIDE SEQUENCE</scope>
    <source>
        <strain evidence="3">03SP1</strain>
    </source>
</reference>
<evidence type="ECO:0000256" key="1">
    <source>
        <dbReference type="SAM" id="MobiDB-lite"/>
    </source>
</evidence>
<dbReference type="RefSeq" id="XP_043005647.1">
    <property type="nucleotide sequence ID" value="XM_043155865.1"/>
</dbReference>
<dbReference type="Gene3D" id="2.170.130.30">
    <property type="match status" value="1"/>
</dbReference>
<dbReference type="InterPro" id="IPR027954">
    <property type="entry name" value="Transcobalamin-like_C"/>
</dbReference>
<organism evidence="3 4">
    <name type="scientific">Marasmius oreades</name>
    <name type="common">fairy-ring Marasmius</name>
    <dbReference type="NCBI Taxonomy" id="181124"/>
    <lineage>
        <taxon>Eukaryota</taxon>
        <taxon>Fungi</taxon>
        <taxon>Dikarya</taxon>
        <taxon>Basidiomycota</taxon>
        <taxon>Agaricomycotina</taxon>
        <taxon>Agaricomycetes</taxon>
        <taxon>Agaricomycetidae</taxon>
        <taxon>Agaricales</taxon>
        <taxon>Marasmiineae</taxon>
        <taxon>Marasmiaceae</taxon>
        <taxon>Marasmius</taxon>
    </lineage>
</organism>
<dbReference type="EMBL" id="CM032187">
    <property type="protein sequence ID" value="KAG7089177.1"/>
    <property type="molecule type" value="Genomic_DNA"/>
</dbReference>
<feature type="region of interest" description="Disordered" evidence="1">
    <location>
        <begin position="219"/>
        <end position="241"/>
    </location>
</feature>
<dbReference type="Pfam" id="PF14478">
    <property type="entry name" value="DUF4430"/>
    <property type="match status" value="1"/>
</dbReference>
<sequence length="280" mass="30193">MGFEPISWTMHGRYPSLDLFCIVELRMLTIPFFLTLVILVQQLVRGAGIHDCRDSDFPPVVFVKLRVEGASKTIFEGCVPTFGHSITTASGGKHRCDGTNNDVNPKPGPTCGTALNDASKIHRFDFDGTFDTQFDDYFITSIGGDSQTASQFWGLIFNYRLATTGACQTQVSKGDEVLWAFDAFNVNIMHFLKLEAPSIVKAGSTVSLTVTDGKNGVPVQGATVTRSDGSTGTVVGTSNENGTVPIHFPDSGVFSFKASKDDSIRSNSATIFVIPSIVDT</sequence>
<dbReference type="AlphaFoldDB" id="A0A9P7UNY6"/>
<evidence type="ECO:0000259" key="2">
    <source>
        <dbReference type="Pfam" id="PF14478"/>
    </source>
</evidence>
<name>A0A9P7UNY6_9AGAR</name>
<keyword evidence="4" id="KW-1185">Reference proteome</keyword>
<accession>A0A9P7UNY6</accession>
<dbReference type="OrthoDB" id="10007757at2759"/>
<dbReference type="GeneID" id="66079954"/>
<dbReference type="Proteomes" id="UP001049176">
    <property type="component" value="Chromosome 7"/>
</dbReference>
<feature type="compositionally biased region" description="Polar residues" evidence="1">
    <location>
        <begin position="222"/>
        <end position="241"/>
    </location>
</feature>
<feature type="domain" description="Transcobalamin-like C-terminal" evidence="2">
    <location>
        <begin position="131"/>
        <end position="182"/>
    </location>
</feature>